<name>A0A5D4T1T9_9BACI</name>
<dbReference type="AlphaFoldDB" id="A0A5D4T1T9"/>
<sequence>MQQQEIHRFLERYFSANSCEIVENTNSHLAVQLTIDMDKELMNRPFYWHYLEKTGGVPNPMKMTLITDSNKAPEDLKGDHVHFGSPRMHQIFESTKSLAGYIRLYENIPSHTGAGHLPLHPWLNVNMKVSYQCDRKKDVIMSLGIHLITGTIVEKFQEEVEKINLTPKIPDFCFTMTPIIKPASGLTRLEHYVNGFIASEDHQWAEDARKRWDQDLQLLTHFYEDDEEKPESYETEMKALQEQYEPKIHVTIINGGLFYLGPSFINNIHSGR</sequence>
<dbReference type="Proteomes" id="UP000322524">
    <property type="component" value="Unassembled WGS sequence"/>
</dbReference>
<dbReference type="STRING" id="79883.GCA_001636495_02053"/>
<dbReference type="InterPro" id="IPR024562">
    <property type="entry name" value="YqhG"/>
</dbReference>
<evidence type="ECO:0000313" key="2">
    <source>
        <dbReference type="Proteomes" id="UP000322524"/>
    </source>
</evidence>
<accession>A0A5D4T1T9</accession>
<dbReference type="OrthoDB" id="2433584at2"/>
<dbReference type="RefSeq" id="WP_148988069.1">
    <property type="nucleotide sequence ID" value="NZ_VTEV01000004.1"/>
</dbReference>
<evidence type="ECO:0000313" key="1">
    <source>
        <dbReference type="EMBL" id="TYS68086.1"/>
    </source>
</evidence>
<dbReference type="Pfam" id="PF11079">
    <property type="entry name" value="YqhG"/>
    <property type="match status" value="1"/>
</dbReference>
<gene>
    <name evidence="1" type="ORF">FZC76_10050</name>
</gene>
<reference evidence="1 2" key="1">
    <citation type="submission" date="2019-08" db="EMBL/GenBank/DDBJ databases">
        <title>Bacillus genomes from the desert of Cuatro Cienegas, Coahuila.</title>
        <authorList>
            <person name="Olmedo-Alvarez G."/>
        </authorList>
    </citation>
    <scope>NUCLEOTIDE SEQUENCE [LARGE SCALE GENOMIC DNA]</scope>
    <source>
        <strain evidence="1 2">CH28_1T</strain>
    </source>
</reference>
<evidence type="ECO:0008006" key="3">
    <source>
        <dbReference type="Google" id="ProtNLM"/>
    </source>
</evidence>
<dbReference type="EMBL" id="VTEV01000004">
    <property type="protein sequence ID" value="TYS68086.1"/>
    <property type="molecule type" value="Genomic_DNA"/>
</dbReference>
<proteinExistence type="predicted"/>
<protein>
    <recommendedName>
        <fullName evidence="3">YqhG</fullName>
    </recommendedName>
</protein>
<comment type="caution">
    <text evidence="1">The sequence shown here is derived from an EMBL/GenBank/DDBJ whole genome shotgun (WGS) entry which is preliminary data.</text>
</comment>
<organism evidence="1 2">
    <name type="scientific">Sutcliffiella horikoshii</name>
    <dbReference type="NCBI Taxonomy" id="79883"/>
    <lineage>
        <taxon>Bacteria</taxon>
        <taxon>Bacillati</taxon>
        <taxon>Bacillota</taxon>
        <taxon>Bacilli</taxon>
        <taxon>Bacillales</taxon>
        <taxon>Bacillaceae</taxon>
        <taxon>Sutcliffiella</taxon>
    </lineage>
</organism>